<dbReference type="InterPro" id="IPR044925">
    <property type="entry name" value="His-Me_finger_sf"/>
</dbReference>
<protein>
    <submittedName>
        <fullName evidence="1">HNH endonuclease</fullName>
    </submittedName>
</protein>
<keyword evidence="3" id="KW-1185">Reference proteome</keyword>
<proteinExistence type="predicted"/>
<reference evidence="1 3" key="1">
    <citation type="submission" date="2019-09" db="EMBL/GenBank/DDBJ databases">
        <title>Genome Sequences of Streptomyces kaniharaensis ATCC 21070.</title>
        <authorList>
            <person name="Zhu W."/>
            <person name="De Crecy-Lagard V."/>
            <person name="Richards N.G."/>
        </authorList>
    </citation>
    <scope>NUCLEOTIDE SEQUENCE [LARGE SCALE GENOMIC DNA]</scope>
    <source>
        <strain evidence="1 3">SF-557</strain>
    </source>
</reference>
<dbReference type="EMBL" id="WBOF01000010">
    <property type="protein sequence ID" value="MQS18003.1"/>
    <property type="molecule type" value="Genomic_DNA"/>
</dbReference>
<keyword evidence="1" id="KW-0378">Hydrolase</keyword>
<dbReference type="SUPFAM" id="SSF54060">
    <property type="entry name" value="His-Me finger endonucleases"/>
    <property type="match status" value="1"/>
</dbReference>
<comment type="caution">
    <text evidence="1">The sequence shown here is derived from an EMBL/GenBank/DDBJ whole genome shotgun (WGS) entry which is preliminary data.</text>
</comment>
<name>A0A6N7L6X8_9ACTN</name>
<dbReference type="AlphaFoldDB" id="A0A6N7L6X8"/>
<dbReference type="GO" id="GO:0004519">
    <property type="term" value="F:endonuclease activity"/>
    <property type="evidence" value="ECO:0007669"/>
    <property type="project" value="UniProtKB-KW"/>
</dbReference>
<keyword evidence="1" id="KW-0255">Endonuclease</keyword>
<keyword evidence="1" id="KW-0540">Nuclease</keyword>
<dbReference type="EMBL" id="WBOF01000010">
    <property type="protein sequence ID" value="MQS18040.1"/>
    <property type="molecule type" value="Genomic_DNA"/>
</dbReference>
<evidence type="ECO:0000313" key="2">
    <source>
        <dbReference type="EMBL" id="MQS18040.1"/>
    </source>
</evidence>
<gene>
    <name evidence="1" type="ORF">F7Q99_38905</name>
    <name evidence="2" type="ORF">F7Q99_39100</name>
</gene>
<evidence type="ECO:0000313" key="3">
    <source>
        <dbReference type="Proteomes" id="UP000450000"/>
    </source>
</evidence>
<dbReference type="Proteomes" id="UP000450000">
    <property type="component" value="Unassembled WGS sequence"/>
</dbReference>
<accession>A0A6N7L6X8</accession>
<dbReference type="OrthoDB" id="3732358at2"/>
<organism evidence="1 3">
    <name type="scientific">Streptomyces kaniharaensis</name>
    <dbReference type="NCBI Taxonomy" id="212423"/>
    <lineage>
        <taxon>Bacteria</taxon>
        <taxon>Bacillati</taxon>
        <taxon>Actinomycetota</taxon>
        <taxon>Actinomycetes</taxon>
        <taxon>Kitasatosporales</taxon>
        <taxon>Streptomycetaceae</taxon>
        <taxon>Streptomyces</taxon>
    </lineage>
</organism>
<sequence length="163" mass="17782">MPWAELVGHAPSRARYTAKVFRRGDGQCWYWTGGISSTGHGKFRAGTGDWSEVVSAHEYGYAVEHGHQALIDTPVIRHTCDSPSCCNPRHWLPGTRQDNVLDYASRSRLAGHALADVRGPRGRADAIREAILAAKPDEVEAAIREAIRAGQPGGAQQDGLWEV</sequence>
<evidence type="ECO:0000313" key="1">
    <source>
        <dbReference type="EMBL" id="MQS18003.1"/>
    </source>
</evidence>